<dbReference type="EMBL" id="JAACJJ010000042">
    <property type="protein sequence ID" value="KAF5316140.1"/>
    <property type="molecule type" value="Genomic_DNA"/>
</dbReference>
<keyword evidence="3" id="KW-1185">Reference proteome</keyword>
<feature type="region of interest" description="Disordered" evidence="1">
    <location>
        <begin position="198"/>
        <end position="254"/>
    </location>
</feature>
<protein>
    <submittedName>
        <fullName evidence="2">Uncharacterized protein</fullName>
    </submittedName>
</protein>
<proteinExistence type="predicted"/>
<evidence type="ECO:0000313" key="2">
    <source>
        <dbReference type="EMBL" id="KAF5316140.1"/>
    </source>
</evidence>
<comment type="caution">
    <text evidence="2">The sequence shown here is derived from an EMBL/GenBank/DDBJ whole genome shotgun (WGS) entry which is preliminary data.</text>
</comment>
<dbReference type="OrthoDB" id="3265692at2759"/>
<evidence type="ECO:0000256" key="1">
    <source>
        <dbReference type="SAM" id="MobiDB-lite"/>
    </source>
</evidence>
<feature type="region of interest" description="Disordered" evidence="1">
    <location>
        <begin position="123"/>
        <end position="179"/>
    </location>
</feature>
<feature type="region of interest" description="Disordered" evidence="1">
    <location>
        <begin position="1"/>
        <end position="79"/>
    </location>
</feature>
<accession>A0A8H5B3Y9</accession>
<feature type="compositionally biased region" description="Low complexity" evidence="1">
    <location>
        <begin position="199"/>
        <end position="222"/>
    </location>
</feature>
<reference evidence="2 3" key="1">
    <citation type="journal article" date="2020" name="ISME J.">
        <title>Uncovering the hidden diversity of litter-decomposition mechanisms in mushroom-forming fungi.</title>
        <authorList>
            <person name="Floudas D."/>
            <person name="Bentzer J."/>
            <person name="Ahren D."/>
            <person name="Johansson T."/>
            <person name="Persson P."/>
            <person name="Tunlid A."/>
        </authorList>
    </citation>
    <scope>NUCLEOTIDE SEQUENCE [LARGE SCALE GENOMIC DNA]</scope>
    <source>
        <strain evidence="2 3">CBS 101986</strain>
    </source>
</reference>
<name>A0A8H5B3Y9_9AGAR</name>
<dbReference type="Proteomes" id="UP000567179">
    <property type="component" value="Unassembled WGS sequence"/>
</dbReference>
<evidence type="ECO:0000313" key="3">
    <source>
        <dbReference type="Proteomes" id="UP000567179"/>
    </source>
</evidence>
<sequence>MASTSDTTPHPARPKAASRLIHSVKRTLSGSSSSMPSSRKRYPTPPSKSGMRSTLAESGPVPLQQQHQFREPDPHSSRPTIEQIAMGLHVSRTPHLRPHAASPYGISQVSASGQFSHTGHRLTPIALPPPPARSSMKKTGVAGTLTSSSSSPAVSPPLFSSASSGSTTTVTSVTPSRGSAQPRAFAAIKFHMSRFLPHSNNSRSSSAPSSLLSSPDDSPRTSASDYPPQHTRKKAVRFNTGTGTDTADRAGDGD</sequence>
<gene>
    <name evidence="2" type="ORF">D9619_006451</name>
</gene>
<dbReference type="AlphaFoldDB" id="A0A8H5B3Y9"/>
<organism evidence="2 3">
    <name type="scientific">Psilocybe cf. subviscida</name>
    <dbReference type="NCBI Taxonomy" id="2480587"/>
    <lineage>
        <taxon>Eukaryota</taxon>
        <taxon>Fungi</taxon>
        <taxon>Dikarya</taxon>
        <taxon>Basidiomycota</taxon>
        <taxon>Agaricomycotina</taxon>
        <taxon>Agaricomycetes</taxon>
        <taxon>Agaricomycetidae</taxon>
        <taxon>Agaricales</taxon>
        <taxon>Agaricineae</taxon>
        <taxon>Strophariaceae</taxon>
        <taxon>Psilocybe</taxon>
    </lineage>
</organism>
<feature type="compositionally biased region" description="Low complexity" evidence="1">
    <location>
        <begin position="139"/>
        <end position="179"/>
    </location>
</feature>